<dbReference type="InterPro" id="IPR021268">
    <property type="entry name" value="DUF2845"/>
</dbReference>
<dbReference type="RefSeq" id="WP_094786097.1">
    <property type="nucleotide sequence ID" value="NZ_NDXW01000001.1"/>
</dbReference>
<proteinExistence type="predicted"/>
<evidence type="ECO:0000313" key="3">
    <source>
        <dbReference type="Proteomes" id="UP000257039"/>
    </source>
</evidence>
<protein>
    <submittedName>
        <fullName evidence="2">DUF2845 domain-containing protein</fullName>
    </submittedName>
</protein>
<sequence length="199" mass="22866">MRHFFKWLVSCSLLLAVSVPSYALRCGNRLISDGDSIAKVLKRCGQPTEQDSFQVELILKQGDVLAETRFIDVTYFVYAKSSNQFVRVLRFEDDDLVSIESKDYGGKSSDSALCKDLSSVVSVGDVMPYIRYRCGPPSREKRVGRRVKRIAGSSEVGQFKDQDVFEWHYYFSRDDEKAVLQFVNGRLRTLYREEIEDDD</sequence>
<evidence type="ECO:0000313" key="2">
    <source>
        <dbReference type="EMBL" id="RDH42617.1"/>
    </source>
</evidence>
<gene>
    <name evidence="2" type="ORF">B9G39_03680</name>
</gene>
<accession>A0A4P9VK44</accession>
<dbReference type="AlphaFoldDB" id="A0A4P9VK44"/>
<dbReference type="EMBL" id="NDXW01000001">
    <property type="protein sequence ID" value="RDH42617.1"/>
    <property type="molecule type" value="Genomic_DNA"/>
</dbReference>
<name>A0A4P9VK44_9GAMM</name>
<organism evidence="2 3">
    <name type="scientific">Zooshikella ganghwensis</name>
    <dbReference type="NCBI Taxonomy" id="202772"/>
    <lineage>
        <taxon>Bacteria</taxon>
        <taxon>Pseudomonadati</taxon>
        <taxon>Pseudomonadota</taxon>
        <taxon>Gammaproteobacteria</taxon>
        <taxon>Oceanospirillales</taxon>
        <taxon>Zooshikellaceae</taxon>
        <taxon>Zooshikella</taxon>
    </lineage>
</organism>
<dbReference type="Pfam" id="PF11006">
    <property type="entry name" value="DUF2845"/>
    <property type="match status" value="2"/>
</dbReference>
<comment type="caution">
    <text evidence="2">The sequence shown here is derived from an EMBL/GenBank/DDBJ whole genome shotgun (WGS) entry which is preliminary data.</text>
</comment>
<reference evidence="2 3" key="1">
    <citation type="submission" date="2017-04" db="EMBL/GenBank/DDBJ databases">
        <title>Draft genome sequence of Zooshikella ganghwensis VG4 isolated from Red Sea sediments.</title>
        <authorList>
            <person name="Rehman Z."/>
            <person name="Alam I."/>
            <person name="Kamau A."/>
            <person name="Bajic V."/>
            <person name="Leiknes T."/>
        </authorList>
    </citation>
    <scope>NUCLEOTIDE SEQUENCE [LARGE SCALE GENOMIC DNA]</scope>
    <source>
        <strain evidence="2 3">VG4</strain>
    </source>
</reference>
<keyword evidence="1" id="KW-0732">Signal</keyword>
<feature type="chain" id="PRO_5020329052" evidence="1">
    <location>
        <begin position="24"/>
        <end position="199"/>
    </location>
</feature>
<feature type="signal peptide" evidence="1">
    <location>
        <begin position="1"/>
        <end position="23"/>
    </location>
</feature>
<evidence type="ECO:0000256" key="1">
    <source>
        <dbReference type="SAM" id="SignalP"/>
    </source>
</evidence>
<dbReference type="Proteomes" id="UP000257039">
    <property type="component" value="Unassembled WGS sequence"/>
</dbReference>
<keyword evidence="3" id="KW-1185">Reference proteome</keyword>